<comment type="caution">
    <text evidence="2">The sequence shown here is derived from an EMBL/GenBank/DDBJ whole genome shotgun (WGS) entry which is preliminary data.</text>
</comment>
<evidence type="ECO:0000256" key="1">
    <source>
        <dbReference type="SAM" id="Phobius"/>
    </source>
</evidence>
<dbReference type="OrthoDB" id="6388417at2759"/>
<keyword evidence="3" id="KW-1185">Reference proteome</keyword>
<keyword evidence="1" id="KW-1133">Transmembrane helix</keyword>
<dbReference type="AlphaFoldDB" id="A0A6A4W251"/>
<accession>A0A6A4W251</accession>
<keyword evidence="1" id="KW-0812">Transmembrane</keyword>
<gene>
    <name evidence="2" type="ORF">FJT64_006607</name>
</gene>
<reference evidence="2 3" key="1">
    <citation type="submission" date="2019-07" db="EMBL/GenBank/DDBJ databases">
        <title>Draft genome assembly of a fouling barnacle, Amphibalanus amphitrite (Darwin, 1854): The first reference genome for Thecostraca.</title>
        <authorList>
            <person name="Kim W."/>
        </authorList>
    </citation>
    <scope>NUCLEOTIDE SEQUENCE [LARGE SCALE GENOMIC DNA]</scope>
    <source>
        <strain evidence="2">SNU_AA5</strain>
        <tissue evidence="2">Soma without cirri and trophi</tissue>
    </source>
</reference>
<sequence length="121" mass="13953">MSAPRDFRPIQGYPDQEWNANIRSEYGRNFIFLGCAIVLLVVFVGLMMVLIKYFANLFRVERAPTHPPSLSTKRPNPVRMVWSTLWDQPLPPGNFRSQAGFYSPSTRRLDSEHASLYMGEM</sequence>
<name>A0A6A4W251_AMPAM</name>
<proteinExistence type="predicted"/>
<evidence type="ECO:0000313" key="2">
    <source>
        <dbReference type="EMBL" id="KAF0295891.1"/>
    </source>
</evidence>
<evidence type="ECO:0000313" key="3">
    <source>
        <dbReference type="Proteomes" id="UP000440578"/>
    </source>
</evidence>
<dbReference type="EMBL" id="VIIS01001591">
    <property type="protein sequence ID" value="KAF0295891.1"/>
    <property type="molecule type" value="Genomic_DNA"/>
</dbReference>
<dbReference type="Proteomes" id="UP000440578">
    <property type="component" value="Unassembled WGS sequence"/>
</dbReference>
<organism evidence="2 3">
    <name type="scientific">Amphibalanus amphitrite</name>
    <name type="common">Striped barnacle</name>
    <name type="synonym">Balanus amphitrite</name>
    <dbReference type="NCBI Taxonomy" id="1232801"/>
    <lineage>
        <taxon>Eukaryota</taxon>
        <taxon>Metazoa</taxon>
        <taxon>Ecdysozoa</taxon>
        <taxon>Arthropoda</taxon>
        <taxon>Crustacea</taxon>
        <taxon>Multicrustacea</taxon>
        <taxon>Cirripedia</taxon>
        <taxon>Thoracica</taxon>
        <taxon>Thoracicalcarea</taxon>
        <taxon>Balanomorpha</taxon>
        <taxon>Balanoidea</taxon>
        <taxon>Balanidae</taxon>
        <taxon>Amphibalaninae</taxon>
        <taxon>Amphibalanus</taxon>
    </lineage>
</organism>
<keyword evidence="1" id="KW-0472">Membrane</keyword>
<protein>
    <submittedName>
        <fullName evidence="2">Uncharacterized protein</fullName>
    </submittedName>
</protein>
<feature type="transmembrane region" description="Helical" evidence="1">
    <location>
        <begin position="30"/>
        <end position="55"/>
    </location>
</feature>